<comment type="caution">
    <text evidence="2">The sequence shown here is derived from an EMBL/GenBank/DDBJ whole genome shotgun (WGS) entry which is preliminary data.</text>
</comment>
<evidence type="ECO:0000313" key="2">
    <source>
        <dbReference type="EMBL" id="MPC15807.1"/>
    </source>
</evidence>
<dbReference type="AlphaFoldDB" id="A0A5B7D197"/>
<feature type="region of interest" description="Disordered" evidence="1">
    <location>
        <begin position="1"/>
        <end position="36"/>
    </location>
</feature>
<reference evidence="2 3" key="1">
    <citation type="submission" date="2019-05" db="EMBL/GenBank/DDBJ databases">
        <title>Another draft genome of Portunus trituberculatus and its Hox gene families provides insights of decapod evolution.</title>
        <authorList>
            <person name="Jeong J.-H."/>
            <person name="Song I."/>
            <person name="Kim S."/>
            <person name="Choi T."/>
            <person name="Kim D."/>
            <person name="Ryu S."/>
            <person name="Kim W."/>
        </authorList>
    </citation>
    <scope>NUCLEOTIDE SEQUENCE [LARGE SCALE GENOMIC DNA]</scope>
    <source>
        <tissue evidence="2">Muscle</tissue>
    </source>
</reference>
<sequence length="120" mass="13042">MALSPSGAHLALPRPSFSYETPGTGGFRYRSPPETDASRPLGAVLLRPAHLSATGPVRATSRPTLGPPIPALDTCLIIILLEYLLHLLKIPSCREKFAETMSKVKTHSEAPWRLFPPQCT</sequence>
<name>A0A5B7D197_PORTR</name>
<organism evidence="2 3">
    <name type="scientific">Portunus trituberculatus</name>
    <name type="common">Swimming crab</name>
    <name type="synonym">Neptunus trituberculatus</name>
    <dbReference type="NCBI Taxonomy" id="210409"/>
    <lineage>
        <taxon>Eukaryota</taxon>
        <taxon>Metazoa</taxon>
        <taxon>Ecdysozoa</taxon>
        <taxon>Arthropoda</taxon>
        <taxon>Crustacea</taxon>
        <taxon>Multicrustacea</taxon>
        <taxon>Malacostraca</taxon>
        <taxon>Eumalacostraca</taxon>
        <taxon>Eucarida</taxon>
        <taxon>Decapoda</taxon>
        <taxon>Pleocyemata</taxon>
        <taxon>Brachyura</taxon>
        <taxon>Eubrachyura</taxon>
        <taxon>Portunoidea</taxon>
        <taxon>Portunidae</taxon>
        <taxon>Portuninae</taxon>
        <taxon>Portunus</taxon>
    </lineage>
</organism>
<dbReference type="Proteomes" id="UP000324222">
    <property type="component" value="Unassembled WGS sequence"/>
</dbReference>
<proteinExistence type="predicted"/>
<gene>
    <name evidence="2" type="ORF">E2C01_008610</name>
</gene>
<dbReference type="EMBL" id="VSRR010000455">
    <property type="protein sequence ID" value="MPC15807.1"/>
    <property type="molecule type" value="Genomic_DNA"/>
</dbReference>
<keyword evidence="3" id="KW-1185">Reference proteome</keyword>
<protein>
    <submittedName>
        <fullName evidence="2">Uncharacterized protein</fullName>
    </submittedName>
</protein>
<evidence type="ECO:0000313" key="3">
    <source>
        <dbReference type="Proteomes" id="UP000324222"/>
    </source>
</evidence>
<evidence type="ECO:0000256" key="1">
    <source>
        <dbReference type="SAM" id="MobiDB-lite"/>
    </source>
</evidence>
<accession>A0A5B7D197</accession>